<evidence type="ECO:0000259" key="1">
    <source>
        <dbReference type="Pfam" id="PF12728"/>
    </source>
</evidence>
<evidence type="ECO:0000313" key="2">
    <source>
        <dbReference type="EMBL" id="RZD14334.1"/>
    </source>
</evidence>
<organism evidence="2 3">
    <name type="scientific">Candidatus Acidulodesulfobacterium ferriphilum</name>
    <dbReference type="NCBI Taxonomy" id="2597223"/>
    <lineage>
        <taxon>Bacteria</taxon>
        <taxon>Deltaproteobacteria</taxon>
        <taxon>Candidatus Acidulodesulfobacterales</taxon>
        <taxon>Candidatus Acidulodesulfobacterium</taxon>
    </lineage>
</organism>
<dbReference type="AlphaFoldDB" id="A0A519BAU3"/>
<dbReference type="InterPro" id="IPR041657">
    <property type="entry name" value="HTH_17"/>
</dbReference>
<gene>
    <name evidence="2" type="ORF">EVJ47_06610</name>
</gene>
<comment type="caution">
    <text evidence="2">The sequence shown here is derived from an EMBL/GenBank/DDBJ whole genome shotgun (WGS) entry which is preliminary data.</text>
</comment>
<dbReference type="Pfam" id="PF12728">
    <property type="entry name" value="HTH_17"/>
    <property type="match status" value="1"/>
</dbReference>
<dbReference type="SUPFAM" id="SSF46955">
    <property type="entry name" value="Putative DNA-binding domain"/>
    <property type="match status" value="1"/>
</dbReference>
<evidence type="ECO:0000313" key="3">
    <source>
        <dbReference type="Proteomes" id="UP000320813"/>
    </source>
</evidence>
<sequence>MLIKIKEVAGMLAMNQTSIYKLVYRKAIPYVKIGGALRFDKDKIIAWINQNSCDMINPKSKRL</sequence>
<feature type="domain" description="Helix-turn-helix" evidence="1">
    <location>
        <begin position="4"/>
        <end position="52"/>
    </location>
</feature>
<proteinExistence type="predicted"/>
<reference evidence="2 3" key="1">
    <citation type="submission" date="2019-01" db="EMBL/GenBank/DDBJ databases">
        <title>Insights into ecological role of a new deltaproteobacterial order Candidatus Sinidesulfobacterales (Sva0485) by metagenomics and metatranscriptomics.</title>
        <authorList>
            <person name="Tan S."/>
            <person name="Liu J."/>
            <person name="Fang Y."/>
            <person name="Hedlund B.P."/>
            <person name="Lian Z.H."/>
            <person name="Huang L.Y."/>
            <person name="Li J.T."/>
            <person name="Huang L.N."/>
            <person name="Li W.J."/>
            <person name="Jiang H.C."/>
            <person name="Dong H.L."/>
            <person name="Shu W.S."/>
        </authorList>
    </citation>
    <scope>NUCLEOTIDE SEQUENCE [LARGE SCALE GENOMIC DNA]</scope>
    <source>
        <strain evidence="2">AP3</strain>
    </source>
</reference>
<protein>
    <submittedName>
        <fullName evidence="2">DNA-binding protein</fullName>
    </submittedName>
</protein>
<keyword evidence="2" id="KW-0238">DNA-binding</keyword>
<dbReference type="InterPro" id="IPR010093">
    <property type="entry name" value="SinI_DNA-bd"/>
</dbReference>
<dbReference type="GO" id="GO:0003677">
    <property type="term" value="F:DNA binding"/>
    <property type="evidence" value="ECO:0007669"/>
    <property type="project" value="UniProtKB-KW"/>
</dbReference>
<dbReference type="InterPro" id="IPR009061">
    <property type="entry name" value="DNA-bd_dom_put_sf"/>
</dbReference>
<dbReference type="EMBL" id="SGBD01000003">
    <property type="protein sequence ID" value="RZD14334.1"/>
    <property type="molecule type" value="Genomic_DNA"/>
</dbReference>
<name>A0A519BAU3_9DELT</name>
<accession>A0A519BAU3</accession>
<dbReference type="Proteomes" id="UP000320813">
    <property type="component" value="Unassembled WGS sequence"/>
</dbReference>
<dbReference type="NCBIfam" id="TIGR01764">
    <property type="entry name" value="excise"/>
    <property type="match status" value="1"/>
</dbReference>